<gene>
    <name evidence="3" type="ORF">ACFFJ8_25270</name>
</gene>
<accession>A0ABV6JFG2</accession>
<dbReference type="Pfam" id="PF03629">
    <property type="entry name" value="SASA"/>
    <property type="match status" value="1"/>
</dbReference>
<dbReference type="RefSeq" id="WP_204815837.1">
    <property type="nucleotide sequence ID" value="NZ_JANHOF010000001.1"/>
</dbReference>
<feature type="domain" description="Sialate O-acetylesterase" evidence="2">
    <location>
        <begin position="98"/>
        <end position="349"/>
    </location>
</feature>
<name>A0ABV6JFG2_9BACL</name>
<dbReference type="InterPro" id="IPR036514">
    <property type="entry name" value="SGNH_hydro_sf"/>
</dbReference>
<sequence>MAFKLEFSGPAAHHVYQRDERNTADIAFSVQVPEQVNGRVEARISAGAWRTLGLANEPVFASVLEAVPVGEHTLYIRILSSDSKELLAEGEVGPVFVGDLWIVAGQSNAEGCGKLIDVEEPQSGVSCFYMGDRWDLAVDPLCWVFESPDPIHWMHLPEGASEERLKEYAAAYRRDRVQGAGFGIPFGKMLLQHTGIPVGLLMVAHGGTSMSQWSEELAEEGGRSLYGAMLRVIQASGGKVKGCLWYQGESDADDSVVGLYYDRMVRWVASLRRDLGDAELPFIYAQIATVMNWGSEEAWNRIQDNQLLLESVLGNAELVPTIDAVLADAIHPDASSLRDIGHRMAWAALRLVHDKSPTQTGPRLAAAIWNDDRTELTLEFSGINGRLRPVERAFAFQVTSGNEVLPLIGHMDNDGQRIVLKLEQPAPESCQLRHGRGLNPTVNVRDELGIPLPVFGPISI</sequence>
<reference evidence="3 4" key="1">
    <citation type="submission" date="2024-09" db="EMBL/GenBank/DDBJ databases">
        <authorList>
            <person name="Sun Q."/>
            <person name="Mori K."/>
        </authorList>
    </citation>
    <scope>NUCLEOTIDE SEQUENCE [LARGE SCALE GENOMIC DNA]</scope>
    <source>
        <strain evidence="3 4">CCM 4839</strain>
    </source>
</reference>
<dbReference type="SUPFAM" id="SSF52266">
    <property type="entry name" value="SGNH hydrolase"/>
    <property type="match status" value="1"/>
</dbReference>
<protein>
    <submittedName>
        <fullName evidence="3">Sialate O-acetylesterase</fullName>
    </submittedName>
</protein>
<keyword evidence="4" id="KW-1185">Reference proteome</keyword>
<dbReference type="InterPro" id="IPR005181">
    <property type="entry name" value="SASA"/>
</dbReference>
<proteinExistence type="predicted"/>
<dbReference type="Gene3D" id="3.40.50.1110">
    <property type="entry name" value="SGNH hydrolase"/>
    <property type="match status" value="1"/>
</dbReference>
<evidence type="ECO:0000256" key="1">
    <source>
        <dbReference type="ARBA" id="ARBA00022801"/>
    </source>
</evidence>
<dbReference type="PANTHER" id="PTHR31988:SF19">
    <property type="entry name" value="9-O-ACETYL-N-ACETYLNEURAMINIC ACID DEACETYLASE-RELATED"/>
    <property type="match status" value="1"/>
</dbReference>
<organism evidence="3 4">
    <name type="scientific">Paenibacillus mendelii</name>
    <dbReference type="NCBI Taxonomy" id="206163"/>
    <lineage>
        <taxon>Bacteria</taxon>
        <taxon>Bacillati</taxon>
        <taxon>Bacillota</taxon>
        <taxon>Bacilli</taxon>
        <taxon>Bacillales</taxon>
        <taxon>Paenibacillaceae</taxon>
        <taxon>Paenibacillus</taxon>
    </lineage>
</organism>
<keyword evidence="1" id="KW-0378">Hydrolase</keyword>
<comment type="caution">
    <text evidence="3">The sequence shown here is derived from an EMBL/GenBank/DDBJ whole genome shotgun (WGS) entry which is preliminary data.</text>
</comment>
<evidence type="ECO:0000259" key="2">
    <source>
        <dbReference type="Pfam" id="PF03629"/>
    </source>
</evidence>
<evidence type="ECO:0000313" key="4">
    <source>
        <dbReference type="Proteomes" id="UP001589818"/>
    </source>
</evidence>
<evidence type="ECO:0000313" key="3">
    <source>
        <dbReference type="EMBL" id="MFC0394658.1"/>
    </source>
</evidence>
<dbReference type="InterPro" id="IPR052940">
    <property type="entry name" value="Carb_Esterase_6"/>
</dbReference>
<dbReference type="EMBL" id="JBHLVF010000041">
    <property type="protein sequence ID" value="MFC0394658.1"/>
    <property type="molecule type" value="Genomic_DNA"/>
</dbReference>
<dbReference type="Proteomes" id="UP001589818">
    <property type="component" value="Unassembled WGS sequence"/>
</dbReference>
<dbReference type="PANTHER" id="PTHR31988">
    <property type="entry name" value="ESTERASE, PUTATIVE (DUF303)-RELATED"/>
    <property type="match status" value="1"/>
</dbReference>